<dbReference type="GO" id="GO:0005759">
    <property type="term" value="C:mitochondrial matrix"/>
    <property type="evidence" value="ECO:0007669"/>
    <property type="project" value="UniProtKB-SubCell"/>
</dbReference>
<dbReference type="InterPro" id="IPR002314">
    <property type="entry name" value="aa-tRNA-synt_IIb"/>
</dbReference>
<dbReference type="SUPFAM" id="SSF52954">
    <property type="entry name" value="Class II aaRS ABD-related"/>
    <property type="match status" value="1"/>
</dbReference>
<dbReference type="RefSeq" id="XP_002840931.1">
    <property type="nucleotide sequence ID" value="XM_002840885.1"/>
</dbReference>
<dbReference type="eggNOG" id="KOG1637">
    <property type="taxonomic scope" value="Eukaryota"/>
</dbReference>
<dbReference type="Gene3D" id="3.40.50.800">
    <property type="entry name" value="Anticodon-binding domain"/>
    <property type="match status" value="1"/>
</dbReference>
<proteinExistence type="inferred from homology"/>
<dbReference type="HOGENOM" id="CLU_008554_2_0_1"/>
<dbReference type="Gene3D" id="3.30.930.10">
    <property type="entry name" value="Bira Bifunctional Protein, Domain 2"/>
    <property type="match status" value="1"/>
</dbReference>
<comment type="similarity">
    <text evidence="2">Belongs to the class-II aminoacyl-tRNA synthetase family.</text>
</comment>
<organism evidence="15 16">
    <name type="scientific">Tuber melanosporum (strain Mel28)</name>
    <name type="common">Perigord black truffle</name>
    <dbReference type="NCBI Taxonomy" id="656061"/>
    <lineage>
        <taxon>Eukaryota</taxon>
        <taxon>Fungi</taxon>
        <taxon>Dikarya</taxon>
        <taxon>Ascomycota</taxon>
        <taxon>Pezizomycotina</taxon>
        <taxon>Pezizomycetes</taxon>
        <taxon>Pezizales</taxon>
        <taxon>Tuberaceae</taxon>
        <taxon>Tuber</taxon>
    </lineage>
</organism>
<name>D5GKS9_TUBMM</name>
<evidence type="ECO:0000256" key="8">
    <source>
        <dbReference type="ARBA" id="ARBA00022946"/>
    </source>
</evidence>
<dbReference type="InParanoid" id="D5GKS9"/>
<dbReference type="InterPro" id="IPR004154">
    <property type="entry name" value="Anticodon-bd"/>
</dbReference>
<keyword evidence="6" id="KW-0067">ATP-binding</keyword>
<dbReference type="PRINTS" id="PR01047">
    <property type="entry name" value="TRNASYNTHTHR"/>
</dbReference>
<dbReference type="STRING" id="656061.D5GKS9"/>
<comment type="catalytic activity">
    <reaction evidence="12">
        <text>tRNA(Thr) + L-threonine + ATP = L-threonyl-tRNA(Thr) + AMP + diphosphate + H(+)</text>
        <dbReference type="Rhea" id="RHEA:24624"/>
        <dbReference type="Rhea" id="RHEA-COMP:9670"/>
        <dbReference type="Rhea" id="RHEA-COMP:9704"/>
        <dbReference type="ChEBI" id="CHEBI:15378"/>
        <dbReference type="ChEBI" id="CHEBI:30616"/>
        <dbReference type="ChEBI" id="CHEBI:33019"/>
        <dbReference type="ChEBI" id="CHEBI:57926"/>
        <dbReference type="ChEBI" id="CHEBI:78442"/>
        <dbReference type="ChEBI" id="CHEBI:78534"/>
        <dbReference type="ChEBI" id="CHEBI:456215"/>
        <dbReference type="EC" id="6.1.1.3"/>
    </reaction>
</comment>
<dbReference type="PANTHER" id="PTHR11451">
    <property type="entry name" value="THREONINE-TRNA LIGASE"/>
    <property type="match status" value="1"/>
</dbReference>
<evidence type="ECO:0000256" key="6">
    <source>
        <dbReference type="ARBA" id="ARBA00022840"/>
    </source>
</evidence>
<reference evidence="15 16" key="1">
    <citation type="journal article" date="2010" name="Nature">
        <title>Perigord black truffle genome uncovers evolutionary origins and mechanisms of symbiosis.</title>
        <authorList>
            <person name="Martin F."/>
            <person name="Kohler A."/>
            <person name="Murat C."/>
            <person name="Balestrini R."/>
            <person name="Coutinho P.M."/>
            <person name="Jaillon O."/>
            <person name="Montanini B."/>
            <person name="Morin E."/>
            <person name="Noel B."/>
            <person name="Percudani R."/>
            <person name="Porcel B."/>
            <person name="Rubini A."/>
            <person name="Amicucci A."/>
            <person name="Amselem J."/>
            <person name="Anthouard V."/>
            <person name="Arcioni S."/>
            <person name="Artiguenave F."/>
            <person name="Aury J.M."/>
            <person name="Ballario P."/>
            <person name="Bolchi A."/>
            <person name="Brenna A."/>
            <person name="Brun A."/>
            <person name="Buee M."/>
            <person name="Cantarel B."/>
            <person name="Chevalier G."/>
            <person name="Couloux A."/>
            <person name="Da Silva C."/>
            <person name="Denoeud F."/>
            <person name="Duplessis S."/>
            <person name="Ghignone S."/>
            <person name="Hilselberger B."/>
            <person name="Iotti M."/>
            <person name="Marcais B."/>
            <person name="Mello A."/>
            <person name="Miranda M."/>
            <person name="Pacioni G."/>
            <person name="Quesneville H."/>
            <person name="Riccioni C."/>
            <person name="Ruotolo R."/>
            <person name="Splivallo R."/>
            <person name="Stocchi V."/>
            <person name="Tisserant E."/>
            <person name="Viscomi A.R."/>
            <person name="Zambonelli A."/>
            <person name="Zampieri E."/>
            <person name="Henrissat B."/>
            <person name="Lebrun M.H."/>
            <person name="Paolocci F."/>
            <person name="Bonfante P."/>
            <person name="Ottonello S."/>
            <person name="Wincker P."/>
        </authorList>
    </citation>
    <scope>NUCLEOTIDE SEQUENCE [LARGE SCALE GENOMIC DNA]</scope>
    <source>
        <strain evidence="15 16">Mel28</strain>
    </source>
</reference>
<keyword evidence="8" id="KW-0809">Transit peptide</keyword>
<keyword evidence="7" id="KW-0648">Protein biosynthesis</keyword>
<dbReference type="InterPro" id="IPR002320">
    <property type="entry name" value="Thr-tRNA-ligase_IIa"/>
</dbReference>
<dbReference type="PROSITE" id="PS50862">
    <property type="entry name" value="AA_TRNA_LIGASE_II"/>
    <property type="match status" value="1"/>
</dbReference>
<comment type="subcellular location">
    <subcellularLocation>
        <location evidence="1">Mitochondrion matrix</location>
    </subcellularLocation>
</comment>
<evidence type="ECO:0000256" key="4">
    <source>
        <dbReference type="ARBA" id="ARBA00022598"/>
    </source>
</evidence>
<feature type="domain" description="Aminoacyl-transfer RNA synthetases class-II family profile" evidence="14">
    <location>
        <begin position="81"/>
        <end position="382"/>
    </location>
</feature>
<dbReference type="GO" id="GO:0005524">
    <property type="term" value="F:ATP binding"/>
    <property type="evidence" value="ECO:0007669"/>
    <property type="project" value="UniProtKB-KW"/>
</dbReference>
<evidence type="ECO:0000256" key="2">
    <source>
        <dbReference type="ARBA" id="ARBA00008226"/>
    </source>
</evidence>
<dbReference type="Proteomes" id="UP000006911">
    <property type="component" value="Unassembled WGS sequence"/>
</dbReference>
<evidence type="ECO:0000256" key="7">
    <source>
        <dbReference type="ARBA" id="ARBA00022917"/>
    </source>
</evidence>
<keyword evidence="16" id="KW-1185">Reference proteome</keyword>
<keyword evidence="5" id="KW-0547">Nucleotide-binding</keyword>
<evidence type="ECO:0000256" key="11">
    <source>
        <dbReference type="ARBA" id="ARBA00031900"/>
    </source>
</evidence>
<evidence type="ECO:0000256" key="12">
    <source>
        <dbReference type="ARBA" id="ARBA00049515"/>
    </source>
</evidence>
<dbReference type="EC" id="6.1.1.3" evidence="3"/>
<evidence type="ECO:0000313" key="16">
    <source>
        <dbReference type="Proteomes" id="UP000006911"/>
    </source>
</evidence>
<dbReference type="OMA" id="HRYEYSG"/>
<evidence type="ECO:0000256" key="1">
    <source>
        <dbReference type="ARBA" id="ARBA00004305"/>
    </source>
</evidence>
<feature type="region of interest" description="Disordered" evidence="13">
    <location>
        <begin position="30"/>
        <end position="56"/>
    </location>
</feature>
<evidence type="ECO:0000259" key="14">
    <source>
        <dbReference type="PROSITE" id="PS50862"/>
    </source>
</evidence>
<evidence type="ECO:0000256" key="3">
    <source>
        <dbReference type="ARBA" id="ARBA00013163"/>
    </source>
</evidence>
<keyword evidence="4" id="KW-0436">Ligase</keyword>
<sequence>MRRPALLIAQRLSIIQTCLHRIPSPRPIARASWSRSSHTLSPGSPKPGHTGGSPPDHRLLAAAQDLLITHPVSPGSPLFLPHGSRIFNKLISFIRSQYTLYGYEEVITPTIYKKSLWETSGHWENYNEHMFKVEAGEEFGLKPMNCPGHCLLFKHAAGKLSLRDLPVRYADFSPLHRNENSGSLSGLTRVRRFHQDDAHIFCRPSQISQEISSTLRFIQTVYKVFHLPPYKLRLSTRPKEGYMGSLEEWDRAEAALKASLDKSGQDWAINEGDGAFYGPKIDTILTDSDGKEHQTATIQLDFQLPRRLGLNYFAPAPAAEQKGILSTDPEQLKESGFVTPHYNGKWPFWLSPRQAIVIPVAMTDEIVAYARAMSRRTFNVDIDESGGLLSRKVRAARIKHYNYIIVVGEKNLQAKTVSLGSASPRHQEQGHEEGVEKGLKDMSVEEVYQKFVELENEYA</sequence>
<dbReference type="Pfam" id="PF00587">
    <property type="entry name" value="tRNA-synt_2b"/>
    <property type="match status" value="1"/>
</dbReference>
<gene>
    <name evidence="15" type="ORF">GSTUM_00009747001</name>
</gene>
<dbReference type="PANTHER" id="PTHR11451:SF50">
    <property type="entry name" value="THREONINE--TRNA LIGASE, MITOCHONDRIAL"/>
    <property type="match status" value="1"/>
</dbReference>
<evidence type="ECO:0000256" key="10">
    <source>
        <dbReference type="ARBA" id="ARBA00023146"/>
    </source>
</evidence>
<dbReference type="GeneID" id="9183358"/>
<protein>
    <recommendedName>
        <fullName evidence="3">threonine--tRNA ligase</fullName>
        <ecNumber evidence="3">6.1.1.3</ecNumber>
    </recommendedName>
    <alternativeName>
        <fullName evidence="11">Threonyl-tRNA synthetase</fullName>
    </alternativeName>
</protein>
<dbReference type="GO" id="GO:0004829">
    <property type="term" value="F:threonine-tRNA ligase activity"/>
    <property type="evidence" value="ECO:0007669"/>
    <property type="project" value="UniProtKB-EC"/>
</dbReference>
<dbReference type="CDD" id="cd00771">
    <property type="entry name" value="ThrRS_core"/>
    <property type="match status" value="1"/>
</dbReference>
<dbReference type="InterPro" id="IPR006195">
    <property type="entry name" value="aa-tRNA-synth_II"/>
</dbReference>
<keyword evidence="9" id="KW-0496">Mitochondrion</keyword>
<feature type="compositionally biased region" description="Polar residues" evidence="13">
    <location>
        <begin position="33"/>
        <end position="42"/>
    </location>
</feature>
<keyword evidence="10" id="KW-0030">Aminoacyl-tRNA synthetase</keyword>
<dbReference type="InterPro" id="IPR036621">
    <property type="entry name" value="Anticodon-bd_dom_sf"/>
</dbReference>
<evidence type="ECO:0000313" key="15">
    <source>
        <dbReference type="EMBL" id="CAZ85122.1"/>
    </source>
</evidence>
<dbReference type="InterPro" id="IPR045864">
    <property type="entry name" value="aa-tRNA-synth_II/BPL/LPL"/>
</dbReference>
<dbReference type="InterPro" id="IPR033728">
    <property type="entry name" value="ThrRS_core"/>
</dbReference>
<dbReference type="KEGG" id="tml:GSTUM_00009747001"/>
<dbReference type="Pfam" id="PF03129">
    <property type="entry name" value="HGTP_anticodon"/>
    <property type="match status" value="1"/>
</dbReference>
<dbReference type="SUPFAM" id="SSF55681">
    <property type="entry name" value="Class II aaRS and biotin synthetases"/>
    <property type="match status" value="1"/>
</dbReference>
<evidence type="ECO:0000256" key="13">
    <source>
        <dbReference type="SAM" id="MobiDB-lite"/>
    </source>
</evidence>
<dbReference type="GO" id="GO:0070159">
    <property type="term" value="P:mitochondrial threonyl-tRNA aminoacylation"/>
    <property type="evidence" value="ECO:0007669"/>
    <property type="project" value="EnsemblFungi"/>
</dbReference>
<dbReference type="FunFam" id="3.30.930.10:FF:000039">
    <property type="entry name" value="Threonyl-tRNA synthetase, mitochondrial"/>
    <property type="match status" value="1"/>
</dbReference>
<accession>D5GKS9</accession>
<dbReference type="AlphaFoldDB" id="D5GKS9"/>
<evidence type="ECO:0000256" key="9">
    <source>
        <dbReference type="ARBA" id="ARBA00023128"/>
    </source>
</evidence>
<evidence type="ECO:0000256" key="5">
    <source>
        <dbReference type="ARBA" id="ARBA00022741"/>
    </source>
</evidence>
<dbReference type="EMBL" id="FN430341">
    <property type="protein sequence ID" value="CAZ85122.1"/>
    <property type="molecule type" value="Genomic_DNA"/>
</dbReference>